<keyword evidence="2 5" id="KW-0067">ATP-binding</keyword>
<keyword evidence="6" id="KW-1185">Reference proteome</keyword>
<dbReference type="GO" id="GO:0005524">
    <property type="term" value="F:ATP binding"/>
    <property type="evidence" value="ECO:0007669"/>
    <property type="project" value="UniProtKB-KW"/>
</dbReference>
<proteinExistence type="predicted"/>
<dbReference type="SMART" id="SM00382">
    <property type="entry name" value="AAA"/>
    <property type="match status" value="2"/>
</dbReference>
<keyword evidence="1" id="KW-0547">Nucleotide-binding</keyword>
<reference evidence="5 6" key="1">
    <citation type="submission" date="2020-02" db="EMBL/GenBank/DDBJ databases">
        <authorList>
            <person name="Gao J."/>
            <person name="Sun J."/>
        </authorList>
    </citation>
    <scope>NUCLEOTIDE SEQUENCE [LARGE SCALE GENOMIC DNA]</scope>
    <source>
        <strain evidence="5 6">7124</strain>
    </source>
</reference>
<dbReference type="InterPro" id="IPR032781">
    <property type="entry name" value="ABC_tran_Xtn"/>
</dbReference>
<dbReference type="Pfam" id="PF16326">
    <property type="entry name" value="ABC_tran_CTD"/>
    <property type="match status" value="1"/>
</dbReference>
<dbReference type="FunFam" id="3.40.50.300:FF:000011">
    <property type="entry name" value="Putative ABC transporter ATP-binding component"/>
    <property type="match status" value="1"/>
</dbReference>
<dbReference type="EMBL" id="JAAKGU010000003">
    <property type="protein sequence ID" value="NGM82529.1"/>
    <property type="molecule type" value="Genomic_DNA"/>
</dbReference>
<protein>
    <submittedName>
        <fullName evidence="5">ABC-F family ATP-binding cassette domain-containing protein</fullName>
    </submittedName>
</protein>
<gene>
    <name evidence="5" type="ORF">G5B47_08875</name>
</gene>
<dbReference type="InterPro" id="IPR032524">
    <property type="entry name" value="ABC_tran_C"/>
</dbReference>
<dbReference type="GO" id="GO:0003677">
    <property type="term" value="F:DNA binding"/>
    <property type="evidence" value="ECO:0007669"/>
    <property type="project" value="InterPro"/>
</dbReference>
<evidence type="ECO:0000313" key="5">
    <source>
        <dbReference type="EMBL" id="NGM82529.1"/>
    </source>
</evidence>
<dbReference type="Pfam" id="PF12848">
    <property type="entry name" value="ABC_tran_Xtn"/>
    <property type="match status" value="1"/>
</dbReference>
<evidence type="ECO:0000259" key="4">
    <source>
        <dbReference type="PROSITE" id="PS50893"/>
    </source>
</evidence>
<dbReference type="GO" id="GO:0016887">
    <property type="term" value="F:ATP hydrolysis activity"/>
    <property type="evidence" value="ECO:0007669"/>
    <property type="project" value="InterPro"/>
</dbReference>
<comment type="caution">
    <text evidence="5">The sequence shown here is derived from an EMBL/GenBank/DDBJ whole genome shotgun (WGS) entry which is preliminary data.</text>
</comment>
<accession>A0A6M1PGB3</accession>
<dbReference type="AlphaFoldDB" id="A0A6M1PGB3"/>
<dbReference type="PROSITE" id="PS00211">
    <property type="entry name" value="ABC_TRANSPORTER_1"/>
    <property type="match status" value="2"/>
</dbReference>
<evidence type="ECO:0000256" key="1">
    <source>
        <dbReference type="ARBA" id="ARBA00022741"/>
    </source>
</evidence>
<name>A0A6M1PGB3_9BACL</name>
<evidence type="ECO:0000256" key="2">
    <source>
        <dbReference type="ARBA" id="ARBA00022840"/>
    </source>
</evidence>
<dbReference type="InterPro" id="IPR003593">
    <property type="entry name" value="AAA+_ATPase"/>
</dbReference>
<dbReference type="InterPro" id="IPR003439">
    <property type="entry name" value="ABC_transporter-like_ATP-bd"/>
</dbReference>
<dbReference type="CDD" id="cd03221">
    <property type="entry name" value="ABCF_EF-3"/>
    <property type="match status" value="2"/>
</dbReference>
<feature type="compositionally biased region" description="Basic and acidic residues" evidence="3">
    <location>
        <begin position="576"/>
        <end position="586"/>
    </location>
</feature>
<dbReference type="InterPro" id="IPR051309">
    <property type="entry name" value="ABCF_ATPase"/>
</dbReference>
<dbReference type="RefSeq" id="WP_025333839.1">
    <property type="nucleotide sequence ID" value="NZ_JAAKGU010000003.1"/>
</dbReference>
<feature type="region of interest" description="Disordered" evidence="3">
    <location>
        <begin position="540"/>
        <end position="597"/>
    </location>
</feature>
<evidence type="ECO:0000256" key="3">
    <source>
        <dbReference type="SAM" id="MobiDB-lite"/>
    </source>
</evidence>
<sequence length="660" mass="73554">MIIQCQNVQKYHGAQEVLSDITLAVRQGEKVGLIGRNGCGKTTLLRLLSGEDAPDSGQIAIRKGCTVGLLAQNQEGGSDTVYAVLQRSFAEPLAWQRRLRELEQEMAAMNAGAEDRWNGLLREYGSLQEKFEAAGGYEIEAEIQRVASGLGIGSELLGRPFASLSGGEKTKAGLAALLLRRPDVLLLDEPTNHLDMAAIEWLEQFLRDYAGTVVVISHDRYFLDAVVTKVIEIEDGEAVVYHTNYTGFQKEKEARLLQQFADYQEQQKKIKKVQESIKRLIEWGNNANPPNPSFHRRAASMQKALDRMVKIKRPVLERKSMDLQLEQQDRSGSRALILDGVGKAYGERVLFSGAEDVLRYGETAALIGGNGAGKSTLLRIILGLEQPGAGSCTLGARVTVGYLAQEAVPEDAGLSVLKYFREEAGMEEGEARGQLARFLFYGSDVFKSIGGLSGGEWTRLRFAILMHRRPNLLILDEPTNHLDIDSREALEEALEEFLGTVLAVSHDRYFINRCFGKIWTIEDGKFSVFSGSYEYYKEKRAEKEARERRSSDSEEYEPQASPGKASSSLPAGNARSQERPRPERSRSAQPREALREARSTAYWEKEIAEAENRLRVIDTAMLDPVLASDAARLSVLHGEREQVQQTLDAMYKEWLGSMQQ</sequence>
<dbReference type="PANTHER" id="PTHR42855">
    <property type="entry name" value="ABC TRANSPORTER ATP-BINDING SUBUNIT"/>
    <property type="match status" value="1"/>
</dbReference>
<feature type="compositionally biased region" description="Basic and acidic residues" evidence="3">
    <location>
        <begin position="540"/>
        <end position="552"/>
    </location>
</feature>
<organism evidence="5 6">
    <name type="scientific">Paenibacillus apii</name>
    <dbReference type="NCBI Taxonomy" id="1850370"/>
    <lineage>
        <taxon>Bacteria</taxon>
        <taxon>Bacillati</taxon>
        <taxon>Bacillota</taxon>
        <taxon>Bacilli</taxon>
        <taxon>Bacillales</taxon>
        <taxon>Paenibacillaceae</taxon>
        <taxon>Paenibacillus</taxon>
    </lineage>
</organism>
<dbReference type="InterPro" id="IPR027417">
    <property type="entry name" value="P-loop_NTPase"/>
</dbReference>
<dbReference type="NCBIfam" id="NF000355">
    <property type="entry name" value="ribo_prot_ABC_F"/>
    <property type="match status" value="1"/>
</dbReference>
<dbReference type="SUPFAM" id="SSF52540">
    <property type="entry name" value="P-loop containing nucleoside triphosphate hydrolases"/>
    <property type="match status" value="2"/>
</dbReference>
<evidence type="ECO:0000313" key="6">
    <source>
        <dbReference type="Proteomes" id="UP000480151"/>
    </source>
</evidence>
<dbReference type="Gene3D" id="3.40.50.300">
    <property type="entry name" value="P-loop containing nucleotide triphosphate hydrolases"/>
    <property type="match status" value="2"/>
</dbReference>
<dbReference type="PANTHER" id="PTHR42855:SF2">
    <property type="entry name" value="DRUG RESISTANCE ABC TRANSPORTER,ATP-BINDING PROTEIN"/>
    <property type="match status" value="1"/>
</dbReference>
<dbReference type="InterPro" id="IPR017871">
    <property type="entry name" value="ABC_transporter-like_CS"/>
</dbReference>
<dbReference type="Proteomes" id="UP000480151">
    <property type="component" value="Unassembled WGS sequence"/>
</dbReference>
<dbReference type="PROSITE" id="PS50893">
    <property type="entry name" value="ABC_TRANSPORTER_2"/>
    <property type="match status" value="2"/>
</dbReference>
<feature type="domain" description="ABC transporter" evidence="4">
    <location>
        <begin position="3"/>
        <end position="260"/>
    </location>
</feature>
<dbReference type="Pfam" id="PF00005">
    <property type="entry name" value="ABC_tran"/>
    <property type="match status" value="2"/>
</dbReference>
<feature type="domain" description="ABC transporter" evidence="4">
    <location>
        <begin position="336"/>
        <end position="548"/>
    </location>
</feature>